<evidence type="ECO:0000256" key="1">
    <source>
        <dbReference type="ARBA" id="ARBA00005189"/>
    </source>
</evidence>
<dbReference type="Pfam" id="PF08241">
    <property type="entry name" value="Methyltransf_11"/>
    <property type="match status" value="1"/>
</dbReference>
<dbReference type="NCBIfam" id="NF045667">
    <property type="entry name" value="MTase_DVU1556"/>
    <property type="match status" value="1"/>
</dbReference>
<comment type="pathway">
    <text evidence="4">Phospholipid metabolism.</text>
</comment>
<dbReference type="GO" id="GO:0008757">
    <property type="term" value="F:S-adenosylmethionine-dependent methyltransferase activity"/>
    <property type="evidence" value="ECO:0007669"/>
    <property type="project" value="InterPro"/>
</dbReference>
<organism evidence="6 7">
    <name type="scientific">Desulforamulus ruminis (strain ATCC 23193 / DSM 2154 / NCIMB 8452 / DL)</name>
    <name type="common">Desulfotomaculum ruminis</name>
    <dbReference type="NCBI Taxonomy" id="696281"/>
    <lineage>
        <taxon>Bacteria</taxon>
        <taxon>Bacillati</taxon>
        <taxon>Bacillota</taxon>
        <taxon>Clostridia</taxon>
        <taxon>Eubacteriales</taxon>
        <taxon>Peptococcaceae</taxon>
        <taxon>Desulforamulus</taxon>
    </lineage>
</organism>
<dbReference type="AlphaFoldDB" id="F6DS50"/>
<proteinExistence type="predicted"/>
<gene>
    <name evidence="6" type="ordered locus">Desru_0526</name>
</gene>
<name>F6DS50_DESRL</name>
<dbReference type="Proteomes" id="UP000009234">
    <property type="component" value="Chromosome"/>
</dbReference>
<dbReference type="KEGG" id="dru:Desru_0526"/>
<dbReference type="Gene3D" id="3.40.50.150">
    <property type="entry name" value="Vaccinia Virus protein VP39"/>
    <property type="match status" value="1"/>
</dbReference>
<keyword evidence="7" id="KW-1185">Reference proteome</keyword>
<keyword evidence="3 6" id="KW-0808">Transferase</keyword>
<evidence type="ECO:0000313" key="7">
    <source>
        <dbReference type="Proteomes" id="UP000009234"/>
    </source>
</evidence>
<dbReference type="HOGENOM" id="CLU_039068_9_1_9"/>
<accession>F6DS50</accession>
<dbReference type="OrthoDB" id="9772751at2"/>
<dbReference type="STRING" id="696281.Desru_0526"/>
<comment type="pathway">
    <text evidence="1">Lipid metabolism.</text>
</comment>
<evidence type="ECO:0000256" key="4">
    <source>
        <dbReference type="ARBA" id="ARBA00025707"/>
    </source>
</evidence>
<evidence type="ECO:0000259" key="5">
    <source>
        <dbReference type="Pfam" id="PF08241"/>
    </source>
</evidence>
<dbReference type="CDD" id="cd02440">
    <property type="entry name" value="AdoMet_MTases"/>
    <property type="match status" value="1"/>
</dbReference>
<keyword evidence="2 6" id="KW-0489">Methyltransferase</keyword>
<dbReference type="InterPro" id="IPR013216">
    <property type="entry name" value="Methyltransf_11"/>
</dbReference>
<dbReference type="InterPro" id="IPR029063">
    <property type="entry name" value="SAM-dependent_MTases_sf"/>
</dbReference>
<evidence type="ECO:0000256" key="2">
    <source>
        <dbReference type="ARBA" id="ARBA00022603"/>
    </source>
</evidence>
<dbReference type="EMBL" id="CP002780">
    <property type="protein sequence ID" value="AEG58812.1"/>
    <property type="molecule type" value="Genomic_DNA"/>
</dbReference>
<evidence type="ECO:0000313" key="6">
    <source>
        <dbReference type="EMBL" id="AEG58812.1"/>
    </source>
</evidence>
<dbReference type="PANTHER" id="PTHR44307:SF2">
    <property type="entry name" value="PHOSPHOETHANOLAMINE METHYLTRANSFERASE ISOFORM X1"/>
    <property type="match status" value="1"/>
</dbReference>
<dbReference type="SUPFAM" id="SSF53335">
    <property type="entry name" value="S-adenosyl-L-methionine-dependent methyltransferases"/>
    <property type="match status" value="1"/>
</dbReference>
<reference evidence="6 7" key="2">
    <citation type="journal article" date="2012" name="Stand. Genomic Sci.">
        <title>Complete genome sequence of the sulfate-reducing firmicute Desulfotomaculum ruminis type strain (DL(T)).</title>
        <authorList>
            <person name="Spring S."/>
            <person name="Visser M."/>
            <person name="Lu M."/>
            <person name="Copeland A."/>
            <person name="Lapidus A."/>
            <person name="Lucas S."/>
            <person name="Cheng J.F."/>
            <person name="Han C."/>
            <person name="Tapia R."/>
            <person name="Goodwin L.A."/>
            <person name="Pitluck S."/>
            <person name="Ivanova N."/>
            <person name="Land M."/>
            <person name="Hauser L."/>
            <person name="Larimer F."/>
            <person name="Rohde M."/>
            <person name="Goker M."/>
            <person name="Detter J.C."/>
            <person name="Kyrpides N.C."/>
            <person name="Woyke T."/>
            <person name="Schaap P.J."/>
            <person name="Plugge C.M."/>
            <person name="Muyzer G."/>
            <person name="Kuever J."/>
            <person name="Pereira I.A."/>
            <person name="Parshina S.N."/>
            <person name="Bernier-Latmani R."/>
            <person name="Stams A.J."/>
            <person name="Klenk H.P."/>
        </authorList>
    </citation>
    <scope>NUCLEOTIDE SEQUENCE [LARGE SCALE GENOMIC DNA]</scope>
    <source>
        <strain evidence="7">ATCC 23193 / DSM 2154 / NCIB 8452 / DL</strain>
    </source>
</reference>
<dbReference type="RefSeq" id="WP_013840587.1">
    <property type="nucleotide sequence ID" value="NC_015589.1"/>
</dbReference>
<protein>
    <submittedName>
        <fullName evidence="6">Methyltransferase type 11</fullName>
    </submittedName>
</protein>
<dbReference type="eggNOG" id="COG2226">
    <property type="taxonomic scope" value="Bacteria"/>
</dbReference>
<dbReference type="PANTHER" id="PTHR44307">
    <property type="entry name" value="PHOSPHOETHANOLAMINE METHYLTRANSFERASE"/>
    <property type="match status" value="1"/>
</dbReference>
<feature type="domain" description="Methyltransferase type 11" evidence="5">
    <location>
        <begin position="47"/>
        <end position="139"/>
    </location>
</feature>
<sequence length="248" mass="27282">MFTGEKCRVYEGSALRQATGEIIRPGGFTLTDRAVGFCDFRPGASVLDVGCGTGATVEHLINQYQLKAAGVDPSALLLELGRRRNPELSLIQAQGESLPFRTGEMEGIFAECTLSVMEDVEQTLRECHRVLQSEGWLIVTDVYARHAEVIGDLRSLPLASCLTGAMSRQGVEEKLHQAGFQRVLWEDHSQVLKDLVIQLIMTHGSLENFWSKASSGTADGRWLQQVIAKSKPGYFLLIARKKGEGPHV</sequence>
<reference evidence="7" key="1">
    <citation type="submission" date="2011-05" db="EMBL/GenBank/DDBJ databases">
        <title>Complete sequence of Desulfotomaculum ruminis DSM 2154.</title>
        <authorList>
            <person name="Lucas S."/>
            <person name="Copeland A."/>
            <person name="Lapidus A."/>
            <person name="Cheng J.-F."/>
            <person name="Goodwin L."/>
            <person name="Pitluck S."/>
            <person name="Lu M."/>
            <person name="Detter J.C."/>
            <person name="Han C."/>
            <person name="Tapia R."/>
            <person name="Land M."/>
            <person name="Hauser L."/>
            <person name="Kyrpides N."/>
            <person name="Ivanova N."/>
            <person name="Mikhailova N."/>
            <person name="Pagani I."/>
            <person name="Stams A.J.M."/>
            <person name="Plugge C.M."/>
            <person name="Muyzer G."/>
            <person name="Kuever J."/>
            <person name="Parshina S.N."/>
            <person name="Ivanova A.E."/>
            <person name="Nazina T.N."/>
            <person name="Brambilla E."/>
            <person name="Spring S."/>
            <person name="Klenk H.-P."/>
            <person name="Woyke T."/>
        </authorList>
    </citation>
    <scope>NUCLEOTIDE SEQUENCE [LARGE SCALE GENOMIC DNA]</scope>
    <source>
        <strain evidence="7">ATCC 23193 / DSM 2154 / NCIB 8452 / DL</strain>
    </source>
</reference>
<dbReference type="GO" id="GO:0032259">
    <property type="term" value="P:methylation"/>
    <property type="evidence" value="ECO:0007669"/>
    <property type="project" value="UniProtKB-KW"/>
</dbReference>
<evidence type="ECO:0000256" key="3">
    <source>
        <dbReference type="ARBA" id="ARBA00022679"/>
    </source>
</evidence>